<organism evidence="1 2">
    <name type="scientific">Passalora fulva</name>
    <name type="common">Tomato leaf mold</name>
    <name type="synonym">Cladosporium fulvum</name>
    <dbReference type="NCBI Taxonomy" id="5499"/>
    <lineage>
        <taxon>Eukaryota</taxon>
        <taxon>Fungi</taxon>
        <taxon>Dikarya</taxon>
        <taxon>Ascomycota</taxon>
        <taxon>Pezizomycotina</taxon>
        <taxon>Dothideomycetes</taxon>
        <taxon>Dothideomycetidae</taxon>
        <taxon>Mycosphaerellales</taxon>
        <taxon>Mycosphaerellaceae</taxon>
        <taxon>Fulvia</taxon>
    </lineage>
</organism>
<accession>A0A9Q8LEV3</accession>
<keyword evidence="2" id="KW-1185">Reference proteome</keyword>
<gene>
    <name evidence="1" type="ORF">CLAFUR5_05248</name>
</gene>
<protein>
    <submittedName>
        <fullName evidence="1">Uncharacterized protein</fullName>
    </submittedName>
</protein>
<evidence type="ECO:0000313" key="1">
    <source>
        <dbReference type="EMBL" id="UJO16266.1"/>
    </source>
</evidence>
<dbReference type="GeneID" id="71985126"/>
<dbReference type="Proteomes" id="UP000756132">
    <property type="component" value="Chromosome 4"/>
</dbReference>
<reference evidence="1" key="1">
    <citation type="submission" date="2021-12" db="EMBL/GenBank/DDBJ databases">
        <authorList>
            <person name="Zaccaron A."/>
            <person name="Stergiopoulos I."/>
        </authorList>
    </citation>
    <scope>NUCLEOTIDE SEQUENCE</scope>
    <source>
        <strain evidence="1">Race5_Kim</strain>
    </source>
</reference>
<dbReference type="EMBL" id="CP090166">
    <property type="protein sequence ID" value="UJO16266.1"/>
    <property type="molecule type" value="Genomic_DNA"/>
</dbReference>
<name>A0A9Q8LEV3_PASFU</name>
<sequence length="326" mass="37074">MSPMGSHSTLNPNHRPQRPAMVPIEELRRIQIAPALLQDTRQIDVVSESIRATALEQAARRAHLRMVRFATLERLTRSNKCPFSDGMATIDGRNVLRQLPKILSPFMVNRRMREIALDGYFSVLNIHVDSSDLDLYTLSWNLTSIHVSYQIKGYPSVSDLVLSTRYRRDRPRFGDLASDFFCELPGKRLFSIDITPILPYIKAINIDIVSGGGRMMDLEDMIHPGSRDQAATRFRRLMEHGEAVVGYMSRLQSLDCSLQPETYGDRDGAVYYKEAIIKMRRLNVSRKALWAQYHAGEKEKLVKGSEKGVTEMAKELMSGEVLGFKL</sequence>
<proteinExistence type="predicted"/>
<reference evidence="1" key="2">
    <citation type="journal article" date="2022" name="Microb. Genom.">
        <title>A chromosome-scale genome assembly of the tomato pathogen Cladosporium fulvum reveals a compartmentalized genome architecture and the presence of a dispensable chromosome.</title>
        <authorList>
            <person name="Zaccaron A.Z."/>
            <person name="Chen L.H."/>
            <person name="Samaras A."/>
            <person name="Stergiopoulos I."/>
        </authorList>
    </citation>
    <scope>NUCLEOTIDE SEQUENCE</scope>
    <source>
        <strain evidence="1">Race5_Kim</strain>
    </source>
</reference>
<dbReference type="AlphaFoldDB" id="A0A9Q8LEV3"/>
<dbReference type="RefSeq" id="XP_047760632.1">
    <property type="nucleotide sequence ID" value="XM_047904396.1"/>
</dbReference>
<evidence type="ECO:0000313" key="2">
    <source>
        <dbReference type="Proteomes" id="UP000756132"/>
    </source>
</evidence>
<dbReference type="KEGG" id="ffu:CLAFUR5_05248"/>